<feature type="transmembrane region" description="Helical" evidence="1">
    <location>
        <begin position="51"/>
        <end position="71"/>
    </location>
</feature>
<keyword evidence="1" id="KW-0472">Membrane</keyword>
<sequence length="219" mass="23978">MESGQRKSIALTKFQQAGRATIDKVKKQKSEAGSKPKQQGFDVVQIGSLLFAAWMVLWIVAASVISAVFFVRYMGIVSDNQSWYLHHGSARWAAAETTAVLQAAIEAKEALIASISSELIKTNYDYAAIESALAPSMLLKPFLRSFDMTFSDREAGLHIYHQVEEGGRQLVLQSNAADCYLLGTQGCADLGVPPQSFPAWHTEAMFLNMSFEGSSACRC</sequence>
<dbReference type="AlphaFoldDB" id="A0A812VWN2"/>
<dbReference type="EMBL" id="CAJNIZ010043005">
    <property type="protein sequence ID" value="CAE7646689.1"/>
    <property type="molecule type" value="Genomic_DNA"/>
</dbReference>
<evidence type="ECO:0000313" key="2">
    <source>
        <dbReference type="EMBL" id="CAE7646689.1"/>
    </source>
</evidence>
<keyword evidence="1" id="KW-0812">Transmembrane</keyword>
<accession>A0A812VWN2</accession>
<evidence type="ECO:0000256" key="1">
    <source>
        <dbReference type="SAM" id="Phobius"/>
    </source>
</evidence>
<dbReference type="Proteomes" id="UP000649617">
    <property type="component" value="Unassembled WGS sequence"/>
</dbReference>
<keyword evidence="3" id="KW-1185">Reference proteome</keyword>
<keyword evidence="1" id="KW-1133">Transmembrane helix</keyword>
<evidence type="ECO:0000313" key="3">
    <source>
        <dbReference type="Proteomes" id="UP000649617"/>
    </source>
</evidence>
<proteinExistence type="predicted"/>
<comment type="caution">
    <text evidence="2">The sequence shown here is derived from an EMBL/GenBank/DDBJ whole genome shotgun (WGS) entry which is preliminary data.</text>
</comment>
<gene>
    <name evidence="2" type="ORF">SPIL2461_LOCUS17197</name>
</gene>
<dbReference type="OrthoDB" id="434284at2759"/>
<reference evidence="2" key="1">
    <citation type="submission" date="2021-02" db="EMBL/GenBank/DDBJ databases">
        <authorList>
            <person name="Dougan E. K."/>
            <person name="Rhodes N."/>
            <person name="Thang M."/>
            <person name="Chan C."/>
        </authorList>
    </citation>
    <scope>NUCLEOTIDE SEQUENCE</scope>
</reference>
<name>A0A812VWN2_SYMPI</name>
<organism evidence="2 3">
    <name type="scientific">Symbiodinium pilosum</name>
    <name type="common">Dinoflagellate</name>
    <dbReference type="NCBI Taxonomy" id="2952"/>
    <lineage>
        <taxon>Eukaryota</taxon>
        <taxon>Sar</taxon>
        <taxon>Alveolata</taxon>
        <taxon>Dinophyceae</taxon>
        <taxon>Suessiales</taxon>
        <taxon>Symbiodiniaceae</taxon>
        <taxon>Symbiodinium</taxon>
    </lineage>
</organism>
<protein>
    <submittedName>
        <fullName evidence="2">Uncharacterized protein</fullName>
    </submittedName>
</protein>